<dbReference type="Pfam" id="PF04314">
    <property type="entry name" value="PCuAC"/>
    <property type="match status" value="1"/>
</dbReference>
<dbReference type="SUPFAM" id="SSF110087">
    <property type="entry name" value="DR1885-like metal-binding protein"/>
    <property type="match status" value="1"/>
</dbReference>
<dbReference type="Proteomes" id="UP001596013">
    <property type="component" value="Unassembled WGS sequence"/>
</dbReference>
<protein>
    <submittedName>
        <fullName evidence="2">Copper chaperone PCu(A)C</fullName>
    </submittedName>
</protein>
<dbReference type="InterPro" id="IPR007410">
    <property type="entry name" value="LpqE-like"/>
</dbReference>
<dbReference type="PANTHER" id="PTHR36302:SF1">
    <property type="entry name" value="COPPER CHAPERONE PCU(A)C"/>
    <property type="match status" value="1"/>
</dbReference>
<feature type="signal peptide" evidence="1">
    <location>
        <begin position="1"/>
        <end position="21"/>
    </location>
</feature>
<accession>A0ABW0JIJ8</accession>
<evidence type="ECO:0000256" key="1">
    <source>
        <dbReference type="SAM" id="SignalP"/>
    </source>
</evidence>
<feature type="chain" id="PRO_5046046053" evidence="1">
    <location>
        <begin position="22"/>
        <end position="155"/>
    </location>
</feature>
<gene>
    <name evidence="2" type="ORF">ACFPME_03325</name>
</gene>
<proteinExistence type="predicted"/>
<dbReference type="PANTHER" id="PTHR36302">
    <property type="entry name" value="BLR7088 PROTEIN"/>
    <property type="match status" value="1"/>
</dbReference>
<comment type="caution">
    <text evidence="2">The sequence shown here is derived from an EMBL/GenBank/DDBJ whole genome shotgun (WGS) entry which is preliminary data.</text>
</comment>
<organism evidence="2 3">
    <name type="scientific">Rhodanobacter umsongensis</name>
    <dbReference type="NCBI Taxonomy" id="633153"/>
    <lineage>
        <taxon>Bacteria</taxon>
        <taxon>Pseudomonadati</taxon>
        <taxon>Pseudomonadota</taxon>
        <taxon>Gammaproteobacteria</taxon>
        <taxon>Lysobacterales</taxon>
        <taxon>Rhodanobacteraceae</taxon>
        <taxon>Rhodanobacter</taxon>
    </lineage>
</organism>
<dbReference type="EMBL" id="JBHSMK010000002">
    <property type="protein sequence ID" value="MFC5435570.1"/>
    <property type="molecule type" value="Genomic_DNA"/>
</dbReference>
<keyword evidence="1" id="KW-0732">Signal</keyword>
<dbReference type="Gene3D" id="2.60.40.1890">
    <property type="entry name" value="PCu(A)C copper chaperone"/>
    <property type="match status" value="1"/>
</dbReference>
<dbReference type="InterPro" id="IPR058248">
    <property type="entry name" value="Lxx211020-like"/>
</dbReference>
<keyword evidence="3" id="KW-1185">Reference proteome</keyword>
<name>A0ABW0JIJ8_9GAMM</name>
<dbReference type="RefSeq" id="WP_377301990.1">
    <property type="nucleotide sequence ID" value="NZ_JBHSMK010000002.1"/>
</dbReference>
<evidence type="ECO:0000313" key="2">
    <source>
        <dbReference type="EMBL" id="MFC5435570.1"/>
    </source>
</evidence>
<sequence length="155" mass="16022">MKSITLSLLLGSLLCAGGAHATAAEHVRVSHAWIRVLPGDLPAGAYVTLQNDGDQPAALSGASSTRYTDVMLHHSSTAGGMSRMTMVDTVTVPAHGQAVLAPAGYHFMLMRATKPVKPGDSIPLTLKFSDGSTLVARFIARPANAIDAGGEHAGH</sequence>
<reference evidence="3" key="1">
    <citation type="journal article" date="2019" name="Int. J. Syst. Evol. Microbiol.">
        <title>The Global Catalogue of Microorganisms (GCM) 10K type strain sequencing project: providing services to taxonomists for standard genome sequencing and annotation.</title>
        <authorList>
            <consortium name="The Broad Institute Genomics Platform"/>
            <consortium name="The Broad Institute Genome Sequencing Center for Infectious Disease"/>
            <person name="Wu L."/>
            <person name="Ma J."/>
        </authorList>
    </citation>
    <scope>NUCLEOTIDE SEQUENCE [LARGE SCALE GENOMIC DNA]</scope>
    <source>
        <strain evidence="3">JCM 17130</strain>
    </source>
</reference>
<dbReference type="InterPro" id="IPR036182">
    <property type="entry name" value="PCuAC_sf"/>
</dbReference>
<evidence type="ECO:0000313" key="3">
    <source>
        <dbReference type="Proteomes" id="UP001596013"/>
    </source>
</evidence>